<dbReference type="InterPro" id="IPR000727">
    <property type="entry name" value="T_SNARE_dom"/>
</dbReference>
<keyword evidence="6" id="KW-0175">Coiled coil</keyword>
<dbReference type="PROSITE" id="PS50192">
    <property type="entry name" value="T_SNARE"/>
    <property type="match status" value="1"/>
</dbReference>
<dbReference type="PANTHER" id="PTHR19957:SF3">
    <property type="entry name" value="SYNTAXIN-5"/>
    <property type="match status" value="1"/>
</dbReference>
<dbReference type="PROSITE" id="PS00914">
    <property type="entry name" value="SYNTAXIN"/>
    <property type="match status" value="1"/>
</dbReference>
<dbReference type="OMA" id="EHNHNVV"/>
<dbReference type="CDD" id="cd15844">
    <property type="entry name" value="SNARE_syntaxin5"/>
    <property type="match status" value="1"/>
</dbReference>
<dbReference type="Gene3D" id="1.20.58.70">
    <property type="match status" value="1"/>
</dbReference>
<evidence type="ECO:0000313" key="12">
    <source>
        <dbReference type="Proteomes" id="UP000001996"/>
    </source>
</evidence>
<dbReference type="PANTHER" id="PTHR19957">
    <property type="entry name" value="SYNTAXIN"/>
    <property type="match status" value="1"/>
</dbReference>
<organism evidence="11 12">
    <name type="scientific">Lodderomyces elongisporus (strain ATCC 11503 / CBS 2605 / JCM 1781 / NBRC 1676 / NRRL YB-4239)</name>
    <name type="common">Yeast</name>
    <name type="synonym">Saccharomyces elongisporus</name>
    <dbReference type="NCBI Taxonomy" id="379508"/>
    <lineage>
        <taxon>Eukaryota</taxon>
        <taxon>Fungi</taxon>
        <taxon>Dikarya</taxon>
        <taxon>Ascomycota</taxon>
        <taxon>Saccharomycotina</taxon>
        <taxon>Pichiomycetes</taxon>
        <taxon>Debaryomycetaceae</taxon>
        <taxon>Candida/Lodderomyces clade</taxon>
        <taxon>Lodderomyces</taxon>
    </lineage>
</organism>
<dbReference type="GO" id="GO:0006886">
    <property type="term" value="P:intracellular protein transport"/>
    <property type="evidence" value="ECO:0007669"/>
    <property type="project" value="EnsemblFungi"/>
</dbReference>
<keyword evidence="3" id="KW-0813">Transport</keyword>
<dbReference type="Pfam" id="PF11416">
    <property type="entry name" value="Syntaxin-5_N"/>
    <property type="match status" value="1"/>
</dbReference>
<dbReference type="VEuPathDB" id="FungiDB:LELG_01490"/>
<evidence type="ECO:0000256" key="9">
    <source>
        <dbReference type="SAM" id="Phobius"/>
    </source>
</evidence>
<evidence type="ECO:0000256" key="1">
    <source>
        <dbReference type="ARBA" id="ARBA00004211"/>
    </source>
</evidence>
<dbReference type="Proteomes" id="UP000001996">
    <property type="component" value="Unassembled WGS sequence"/>
</dbReference>
<name>A5DVV4_LODEL</name>
<keyword evidence="7 9" id="KW-0472">Membrane</keyword>
<dbReference type="GO" id="GO:0005484">
    <property type="term" value="F:SNAP receptor activity"/>
    <property type="evidence" value="ECO:0007669"/>
    <property type="project" value="EnsemblFungi"/>
</dbReference>
<feature type="domain" description="T-SNARE coiled-coil homology" evidence="10">
    <location>
        <begin position="283"/>
        <end position="345"/>
    </location>
</feature>
<dbReference type="InterPro" id="IPR010989">
    <property type="entry name" value="SNARE"/>
</dbReference>
<dbReference type="GO" id="GO:0005801">
    <property type="term" value="C:cis-Golgi network"/>
    <property type="evidence" value="ECO:0007669"/>
    <property type="project" value="EnsemblFungi"/>
</dbReference>
<evidence type="ECO:0000259" key="10">
    <source>
        <dbReference type="PROSITE" id="PS50192"/>
    </source>
</evidence>
<reference evidence="11 12" key="1">
    <citation type="journal article" date="2009" name="Nature">
        <title>Evolution of pathogenicity and sexual reproduction in eight Candida genomes.</title>
        <authorList>
            <person name="Butler G."/>
            <person name="Rasmussen M.D."/>
            <person name="Lin M.F."/>
            <person name="Santos M.A."/>
            <person name="Sakthikumar S."/>
            <person name="Munro C.A."/>
            <person name="Rheinbay E."/>
            <person name="Grabherr M."/>
            <person name="Forche A."/>
            <person name="Reedy J.L."/>
            <person name="Agrafioti I."/>
            <person name="Arnaud M.B."/>
            <person name="Bates S."/>
            <person name="Brown A.J."/>
            <person name="Brunke S."/>
            <person name="Costanzo M.C."/>
            <person name="Fitzpatrick D.A."/>
            <person name="de Groot P.W."/>
            <person name="Harris D."/>
            <person name="Hoyer L.L."/>
            <person name="Hube B."/>
            <person name="Klis F.M."/>
            <person name="Kodira C."/>
            <person name="Lennard N."/>
            <person name="Logue M.E."/>
            <person name="Martin R."/>
            <person name="Neiman A.M."/>
            <person name="Nikolaou E."/>
            <person name="Quail M.A."/>
            <person name="Quinn J."/>
            <person name="Santos M.C."/>
            <person name="Schmitzberger F.F."/>
            <person name="Sherlock G."/>
            <person name="Shah P."/>
            <person name="Silverstein K.A."/>
            <person name="Skrzypek M.S."/>
            <person name="Soll D."/>
            <person name="Staggs R."/>
            <person name="Stansfield I."/>
            <person name="Stumpf M.P."/>
            <person name="Sudbery P.E."/>
            <person name="Srikantha T."/>
            <person name="Zeng Q."/>
            <person name="Berman J."/>
            <person name="Berriman M."/>
            <person name="Heitman J."/>
            <person name="Gow N.A."/>
            <person name="Lorenz M.C."/>
            <person name="Birren B.W."/>
            <person name="Kellis M."/>
            <person name="Cuomo C.A."/>
        </authorList>
    </citation>
    <scope>NUCLEOTIDE SEQUENCE [LARGE SCALE GENOMIC DNA]</scope>
    <source>
        <strain evidence="12">ATCC 11503 / BCRC 21390 / CBS 2605 / JCM 1781 / NBRC 1676 / NRRL YB-4239</strain>
    </source>
</reference>
<gene>
    <name evidence="11" type="ORF">LELG_01490</name>
</gene>
<dbReference type="SUPFAM" id="SSF47661">
    <property type="entry name" value="t-snare proteins"/>
    <property type="match status" value="1"/>
</dbReference>
<dbReference type="InParanoid" id="A5DVV4"/>
<dbReference type="eggNOG" id="KOG0812">
    <property type="taxonomic scope" value="Eukaryota"/>
</dbReference>
<dbReference type="HOGENOM" id="CLU_044998_0_1_1"/>
<proteinExistence type="inferred from homology"/>
<dbReference type="GeneID" id="5234052"/>
<dbReference type="SMART" id="SM00397">
    <property type="entry name" value="t_SNARE"/>
    <property type="match status" value="1"/>
</dbReference>
<dbReference type="KEGG" id="lel:PVL30_001461"/>
<dbReference type="InterPro" id="IPR045242">
    <property type="entry name" value="Syntaxin"/>
</dbReference>
<dbReference type="AlphaFoldDB" id="A5DVV4"/>
<feature type="region of interest" description="Disordered" evidence="8">
    <location>
        <begin position="203"/>
        <end position="261"/>
    </location>
</feature>
<keyword evidence="5 9" id="KW-1133">Transmembrane helix</keyword>
<evidence type="ECO:0000256" key="6">
    <source>
        <dbReference type="ARBA" id="ARBA00023054"/>
    </source>
</evidence>
<keyword evidence="12" id="KW-1185">Reference proteome</keyword>
<dbReference type="GO" id="GO:0048278">
    <property type="term" value="P:vesicle docking"/>
    <property type="evidence" value="ECO:0007669"/>
    <property type="project" value="TreeGrafter"/>
</dbReference>
<sequence>MSVSIQNRTIEFQQCVNTYEKINRKQQQQQQAQQAQHHGSGRKNSSQQVHQLPKKSEFSQQASLIAKDISHVTELLSKLAILAKRKPLFDDKPIEIGELTYVIKQDIFKIETNIQNLQKYMKGESSIMVDSQTTQFSKNVLTLLNSKMKNVSGEFKHVLEVRQKNELMNKSRQDNFLSAVSNNRLNTSSPLMIDDELASTGRASDSLSNLNENPYLTTSASSPYSTAAQHQQQQQGNKGASPYGLDNEADPPLVSPYDNSDYLTLPDQQQQQMLLMEEQNSGQQYLQLRNRAVESIESTINEVGNLFQQLATMVSEQGEQIQRIDANVEDISLNINGAQRELLKYYAHITSNRWLFLKIFGVLIVFFFLWVLVS</sequence>
<feature type="compositionally biased region" description="Low complexity" evidence="8">
    <location>
        <begin position="26"/>
        <end position="36"/>
    </location>
</feature>
<dbReference type="FunCoup" id="A5DVV4">
    <property type="interactions" value="741"/>
</dbReference>
<evidence type="ECO:0000313" key="11">
    <source>
        <dbReference type="EMBL" id="EDK43312.1"/>
    </source>
</evidence>
<dbReference type="STRING" id="379508.A5DVV4"/>
<keyword evidence="4 9" id="KW-0812">Transmembrane</keyword>
<dbReference type="Pfam" id="PF05739">
    <property type="entry name" value="SNARE"/>
    <property type="match status" value="1"/>
</dbReference>
<dbReference type="GO" id="GO:0006888">
    <property type="term" value="P:endoplasmic reticulum to Golgi vesicle-mediated transport"/>
    <property type="evidence" value="ECO:0007669"/>
    <property type="project" value="EnsemblFungi"/>
</dbReference>
<dbReference type="OrthoDB" id="421009at2759"/>
<dbReference type="GO" id="GO:0090083">
    <property type="term" value="P:regulation of inclusion body assembly"/>
    <property type="evidence" value="ECO:0007669"/>
    <property type="project" value="EnsemblFungi"/>
</dbReference>
<feature type="transmembrane region" description="Helical" evidence="9">
    <location>
        <begin position="354"/>
        <end position="373"/>
    </location>
</feature>
<dbReference type="GO" id="GO:0006891">
    <property type="term" value="P:intra-Golgi vesicle-mediated transport"/>
    <property type="evidence" value="ECO:0007669"/>
    <property type="project" value="EnsemblFungi"/>
</dbReference>
<dbReference type="GO" id="GO:0000139">
    <property type="term" value="C:Golgi membrane"/>
    <property type="evidence" value="ECO:0007669"/>
    <property type="project" value="TreeGrafter"/>
</dbReference>
<evidence type="ECO:0000256" key="2">
    <source>
        <dbReference type="ARBA" id="ARBA00009063"/>
    </source>
</evidence>
<dbReference type="EMBL" id="CH981525">
    <property type="protein sequence ID" value="EDK43312.1"/>
    <property type="molecule type" value="Genomic_DNA"/>
</dbReference>
<dbReference type="InterPro" id="IPR006012">
    <property type="entry name" value="Syntaxin/epimorphin_CS"/>
</dbReference>
<evidence type="ECO:0000256" key="7">
    <source>
        <dbReference type="ARBA" id="ARBA00023136"/>
    </source>
</evidence>
<evidence type="ECO:0000256" key="3">
    <source>
        <dbReference type="ARBA" id="ARBA00022448"/>
    </source>
</evidence>
<comment type="subcellular location">
    <subcellularLocation>
        <location evidence="1">Membrane</location>
        <topology evidence="1">Single-pass type IV membrane protein</topology>
    </subcellularLocation>
</comment>
<feature type="region of interest" description="Disordered" evidence="8">
    <location>
        <begin position="26"/>
        <end position="53"/>
    </location>
</feature>
<dbReference type="InterPro" id="IPR021538">
    <property type="entry name" value="Syntaxin-5_N"/>
</dbReference>
<evidence type="ECO:0000256" key="5">
    <source>
        <dbReference type="ARBA" id="ARBA00022989"/>
    </source>
</evidence>
<feature type="compositionally biased region" description="Low complexity" evidence="8">
    <location>
        <begin position="217"/>
        <end position="235"/>
    </location>
</feature>
<dbReference type="GO" id="GO:0048280">
    <property type="term" value="P:vesicle fusion with Golgi apparatus"/>
    <property type="evidence" value="ECO:0007669"/>
    <property type="project" value="EnsemblFungi"/>
</dbReference>
<protein>
    <recommendedName>
        <fullName evidence="10">t-SNARE coiled-coil homology domain-containing protein</fullName>
    </recommendedName>
</protein>
<dbReference type="GO" id="GO:0000149">
    <property type="term" value="F:SNARE binding"/>
    <property type="evidence" value="ECO:0007669"/>
    <property type="project" value="TreeGrafter"/>
</dbReference>
<evidence type="ECO:0000256" key="8">
    <source>
        <dbReference type="SAM" id="MobiDB-lite"/>
    </source>
</evidence>
<evidence type="ECO:0000256" key="4">
    <source>
        <dbReference type="ARBA" id="ARBA00022692"/>
    </source>
</evidence>
<dbReference type="GO" id="GO:0031201">
    <property type="term" value="C:SNARE complex"/>
    <property type="evidence" value="ECO:0007669"/>
    <property type="project" value="EnsemblFungi"/>
</dbReference>
<accession>A5DVV4</accession>
<comment type="similarity">
    <text evidence="2">Belongs to the syntaxin family.</text>
</comment>
<feature type="compositionally biased region" description="Polar residues" evidence="8">
    <location>
        <begin position="203"/>
        <end position="216"/>
    </location>
</feature>